<evidence type="ECO:0000313" key="2">
    <source>
        <dbReference type="Proteomes" id="UP000050795"/>
    </source>
</evidence>
<dbReference type="WBParaSite" id="TREG1_67460.1">
    <property type="protein sequence ID" value="TREG1_67460.1"/>
    <property type="gene ID" value="TREG1_67460"/>
</dbReference>
<accession>A0AA85KBP0</accession>
<evidence type="ECO:0008006" key="4">
    <source>
        <dbReference type="Google" id="ProtNLM"/>
    </source>
</evidence>
<protein>
    <recommendedName>
        <fullName evidence="4">Transmembrane protein</fullName>
    </recommendedName>
</protein>
<evidence type="ECO:0000256" key="1">
    <source>
        <dbReference type="SAM" id="Phobius"/>
    </source>
</evidence>
<keyword evidence="1" id="KW-0472">Membrane</keyword>
<proteinExistence type="predicted"/>
<evidence type="ECO:0000313" key="3">
    <source>
        <dbReference type="WBParaSite" id="TREG1_67460.1"/>
    </source>
</evidence>
<dbReference type="Proteomes" id="UP000050795">
    <property type="component" value="Unassembled WGS sequence"/>
</dbReference>
<dbReference type="AlphaFoldDB" id="A0AA85KBP0"/>
<sequence>MRLESVRVVRPRKLAKKAFLSGLHKRFFRSSAAASPLNSMFINSCFFGTVWILSGFCFNFTLLSMGLTGDTFSLRSSLSCSSSPSIVSLVHTLLILEDSEWKIFLFPLKRTRL</sequence>
<name>A0AA85KBP0_TRIRE</name>
<reference evidence="2" key="1">
    <citation type="submission" date="2022-06" db="EMBL/GenBank/DDBJ databases">
        <authorList>
            <person name="Berger JAMES D."/>
            <person name="Berger JAMES D."/>
        </authorList>
    </citation>
    <scope>NUCLEOTIDE SEQUENCE [LARGE SCALE GENOMIC DNA]</scope>
</reference>
<keyword evidence="2" id="KW-1185">Reference proteome</keyword>
<keyword evidence="1" id="KW-0812">Transmembrane</keyword>
<feature type="transmembrane region" description="Helical" evidence="1">
    <location>
        <begin position="40"/>
        <end position="67"/>
    </location>
</feature>
<reference evidence="3" key="2">
    <citation type="submission" date="2023-11" db="UniProtKB">
        <authorList>
            <consortium name="WormBaseParasite"/>
        </authorList>
    </citation>
    <scope>IDENTIFICATION</scope>
</reference>
<keyword evidence="1" id="KW-1133">Transmembrane helix</keyword>
<organism evidence="2 3">
    <name type="scientific">Trichobilharzia regenti</name>
    <name type="common">Nasal bird schistosome</name>
    <dbReference type="NCBI Taxonomy" id="157069"/>
    <lineage>
        <taxon>Eukaryota</taxon>
        <taxon>Metazoa</taxon>
        <taxon>Spiralia</taxon>
        <taxon>Lophotrochozoa</taxon>
        <taxon>Platyhelminthes</taxon>
        <taxon>Trematoda</taxon>
        <taxon>Digenea</taxon>
        <taxon>Strigeidida</taxon>
        <taxon>Schistosomatoidea</taxon>
        <taxon>Schistosomatidae</taxon>
        <taxon>Trichobilharzia</taxon>
    </lineage>
</organism>